<dbReference type="GO" id="GO:0004072">
    <property type="term" value="F:aspartate kinase activity"/>
    <property type="evidence" value="ECO:0007669"/>
    <property type="project" value="UniProtKB-EC"/>
</dbReference>
<comment type="similarity">
    <text evidence="5 17">Belongs to the aspartokinase family.</text>
</comment>
<dbReference type="UniPathway" id="UPA00034">
    <property type="reaction ID" value="UER00015"/>
</dbReference>
<dbReference type="NCBIfam" id="NF005153">
    <property type="entry name" value="PRK06635.1-1"/>
    <property type="match status" value="1"/>
</dbReference>
<dbReference type="GO" id="GO:0005829">
    <property type="term" value="C:cytosol"/>
    <property type="evidence" value="ECO:0007669"/>
    <property type="project" value="TreeGrafter"/>
</dbReference>
<dbReference type="InterPro" id="IPR001048">
    <property type="entry name" value="Asp/Glu/Uridylate_kinase"/>
</dbReference>
<dbReference type="SUPFAM" id="SSF55021">
    <property type="entry name" value="ACT-like"/>
    <property type="match status" value="2"/>
</dbReference>
<gene>
    <name evidence="20" type="ORF">HKD39_03705</name>
</gene>
<dbReference type="NCBIfam" id="NF005155">
    <property type="entry name" value="PRK06635.1-4"/>
    <property type="match status" value="1"/>
</dbReference>
<dbReference type="Pfam" id="PF00696">
    <property type="entry name" value="AA_kinase"/>
    <property type="match status" value="1"/>
</dbReference>
<dbReference type="NCBIfam" id="TIGR00656">
    <property type="entry name" value="asp_kin_monofn"/>
    <property type="match status" value="1"/>
</dbReference>
<evidence type="ECO:0000256" key="9">
    <source>
        <dbReference type="ARBA" id="ARBA00022679"/>
    </source>
</evidence>
<proteinExistence type="inferred from homology"/>
<accession>A0A849A451</accession>
<feature type="binding site" evidence="16">
    <location>
        <begin position="7"/>
        <end position="10"/>
    </location>
    <ligand>
        <name>ATP</name>
        <dbReference type="ChEBI" id="CHEBI:30616"/>
    </ligand>
</feature>
<dbReference type="InterPro" id="IPR045865">
    <property type="entry name" value="ACT-like_dom_sf"/>
</dbReference>
<keyword evidence="21" id="KW-1185">Reference proteome</keyword>
<organism evidence="20 21">
    <name type="scientific">Nakamurella aerolata</name>
    <dbReference type="NCBI Taxonomy" id="1656892"/>
    <lineage>
        <taxon>Bacteria</taxon>
        <taxon>Bacillati</taxon>
        <taxon>Actinomycetota</taxon>
        <taxon>Actinomycetes</taxon>
        <taxon>Nakamurellales</taxon>
        <taxon>Nakamurellaceae</taxon>
        <taxon>Nakamurella</taxon>
    </lineage>
</organism>
<evidence type="ECO:0000259" key="19">
    <source>
        <dbReference type="PROSITE" id="PS51671"/>
    </source>
</evidence>
<keyword evidence="11 17" id="KW-0418">Kinase</keyword>
<evidence type="ECO:0000256" key="13">
    <source>
        <dbReference type="ARBA" id="ARBA00022915"/>
    </source>
</evidence>
<dbReference type="GO" id="GO:0009090">
    <property type="term" value="P:homoserine biosynthetic process"/>
    <property type="evidence" value="ECO:0007669"/>
    <property type="project" value="TreeGrafter"/>
</dbReference>
<protein>
    <recommendedName>
        <fullName evidence="7 17">Aspartokinase</fullName>
        <ecNumber evidence="6 17">2.7.2.4</ecNumber>
    </recommendedName>
</protein>
<feature type="binding site" evidence="16">
    <location>
        <position position="74"/>
    </location>
    <ligand>
        <name>substrate</name>
    </ligand>
</feature>
<dbReference type="Pfam" id="PF22468">
    <property type="entry name" value="ACT_9"/>
    <property type="match status" value="2"/>
</dbReference>
<dbReference type="AlphaFoldDB" id="A0A849A451"/>
<dbReference type="SUPFAM" id="SSF53633">
    <property type="entry name" value="Carbamate kinase-like"/>
    <property type="match status" value="1"/>
</dbReference>
<evidence type="ECO:0000256" key="16">
    <source>
        <dbReference type="PIRSR" id="PIRSR000726-1"/>
    </source>
</evidence>
<dbReference type="InterPro" id="IPR001341">
    <property type="entry name" value="Asp_kinase"/>
</dbReference>
<dbReference type="GO" id="GO:0009088">
    <property type="term" value="P:threonine biosynthetic process"/>
    <property type="evidence" value="ECO:0007669"/>
    <property type="project" value="UniProtKB-UniPathway"/>
</dbReference>
<dbReference type="GO" id="GO:0019877">
    <property type="term" value="P:diaminopimelate biosynthetic process"/>
    <property type="evidence" value="ECO:0007669"/>
    <property type="project" value="UniProtKB-KW"/>
</dbReference>
<dbReference type="UniPathway" id="UPA00050">
    <property type="reaction ID" value="UER00461"/>
</dbReference>
<dbReference type="GO" id="GO:0005524">
    <property type="term" value="F:ATP binding"/>
    <property type="evidence" value="ECO:0007669"/>
    <property type="project" value="UniProtKB-KW"/>
</dbReference>
<dbReference type="InterPro" id="IPR036393">
    <property type="entry name" value="AceGlu_kinase-like_sf"/>
</dbReference>
<evidence type="ECO:0000256" key="3">
    <source>
        <dbReference type="ARBA" id="ARBA00004986"/>
    </source>
</evidence>
<dbReference type="FunFam" id="3.40.1160.10:FF:000002">
    <property type="entry name" value="Aspartokinase"/>
    <property type="match status" value="1"/>
</dbReference>
<comment type="pathway">
    <text evidence="4 18">Amino-acid biosynthesis; L-threonine biosynthesis; L-threonine from L-aspartate: step 1/5.</text>
</comment>
<comment type="pathway">
    <text evidence="2 18">Amino-acid biosynthesis; L-lysine biosynthesis via DAP pathway; (S)-tetrahydrodipicolinate from L-aspartate: step 1/4.</text>
</comment>
<evidence type="ECO:0000256" key="2">
    <source>
        <dbReference type="ARBA" id="ARBA00004766"/>
    </source>
</evidence>
<comment type="caution">
    <text evidence="20">The sequence shown here is derived from an EMBL/GenBank/DDBJ whole genome shotgun (WGS) entry which is preliminary data.</text>
</comment>
<dbReference type="UniPathway" id="UPA00051">
    <property type="reaction ID" value="UER00462"/>
</dbReference>
<keyword evidence="13" id="KW-0220">Diaminopimelate biosynthesis</keyword>
<comment type="catalytic activity">
    <reaction evidence="15 17">
        <text>L-aspartate + ATP = 4-phospho-L-aspartate + ADP</text>
        <dbReference type="Rhea" id="RHEA:23776"/>
        <dbReference type="ChEBI" id="CHEBI:29991"/>
        <dbReference type="ChEBI" id="CHEBI:30616"/>
        <dbReference type="ChEBI" id="CHEBI:57535"/>
        <dbReference type="ChEBI" id="CHEBI:456216"/>
        <dbReference type="EC" id="2.7.2.4"/>
    </reaction>
</comment>
<evidence type="ECO:0000256" key="7">
    <source>
        <dbReference type="ARBA" id="ARBA00016273"/>
    </source>
</evidence>
<dbReference type="Gene3D" id="3.30.2130.10">
    <property type="entry name" value="VC0802-like"/>
    <property type="match status" value="1"/>
</dbReference>
<name>A0A849A451_9ACTN</name>
<feature type="domain" description="ACT" evidence="19">
    <location>
        <begin position="272"/>
        <end position="357"/>
    </location>
</feature>
<dbReference type="NCBIfam" id="NF005154">
    <property type="entry name" value="PRK06635.1-2"/>
    <property type="match status" value="1"/>
</dbReference>
<dbReference type="InterPro" id="IPR018042">
    <property type="entry name" value="Aspartate_kinase_CS"/>
</dbReference>
<dbReference type="Proteomes" id="UP000562984">
    <property type="component" value="Unassembled WGS sequence"/>
</dbReference>
<evidence type="ECO:0000256" key="1">
    <source>
        <dbReference type="ARBA" id="ARBA00002843"/>
    </source>
</evidence>
<evidence type="ECO:0000256" key="10">
    <source>
        <dbReference type="ARBA" id="ARBA00022741"/>
    </source>
</evidence>
<dbReference type="PANTHER" id="PTHR21499:SF3">
    <property type="entry name" value="ASPARTOKINASE"/>
    <property type="match status" value="1"/>
</dbReference>
<dbReference type="RefSeq" id="WP_171198509.1">
    <property type="nucleotide sequence ID" value="NZ_JABEND010000002.1"/>
</dbReference>
<dbReference type="CDD" id="cd04913">
    <property type="entry name" value="ACT_AKii-LysC-BS-like_1"/>
    <property type="match status" value="1"/>
</dbReference>
<dbReference type="InterPro" id="IPR005260">
    <property type="entry name" value="Asp_kin_monofn"/>
</dbReference>
<dbReference type="InterPro" id="IPR041740">
    <property type="entry name" value="AKii-LysC-BS"/>
</dbReference>
<reference evidence="20 21" key="1">
    <citation type="submission" date="2020-05" db="EMBL/GenBank/DDBJ databases">
        <title>Nakamurella sp. DB0629 isolated from air conditioner.</title>
        <authorList>
            <person name="Kim D.H."/>
            <person name="Kim D.-U."/>
        </authorList>
    </citation>
    <scope>NUCLEOTIDE SEQUENCE [LARGE SCALE GENOMIC DNA]</scope>
    <source>
        <strain evidence="20 21">DB0629</strain>
    </source>
</reference>
<dbReference type="CDD" id="cd04261">
    <property type="entry name" value="AAK_AKii-LysC-BS"/>
    <property type="match status" value="1"/>
</dbReference>
<dbReference type="EC" id="2.7.2.4" evidence="6 17"/>
<feature type="binding site" evidence="16">
    <location>
        <begin position="174"/>
        <end position="175"/>
    </location>
    <ligand>
        <name>ATP</name>
        <dbReference type="ChEBI" id="CHEBI:30616"/>
    </ligand>
</feature>
<keyword evidence="12 16" id="KW-0067">ATP-binding</keyword>
<dbReference type="InterPro" id="IPR054352">
    <property type="entry name" value="ACT_Aspartokinase"/>
</dbReference>
<feature type="binding site" evidence="16">
    <location>
        <position position="185"/>
    </location>
    <ligand>
        <name>ATP</name>
        <dbReference type="ChEBI" id="CHEBI:30616"/>
    </ligand>
</feature>
<evidence type="ECO:0000313" key="21">
    <source>
        <dbReference type="Proteomes" id="UP000562984"/>
    </source>
</evidence>
<keyword evidence="10 16" id="KW-0547">Nucleotide-binding</keyword>
<dbReference type="EMBL" id="JABEND010000002">
    <property type="protein sequence ID" value="NNG34837.1"/>
    <property type="molecule type" value="Genomic_DNA"/>
</dbReference>
<comment type="pathway">
    <text evidence="3 18">Amino-acid biosynthesis; L-methionine biosynthesis via de novo pathway; L-homoserine from L-aspartate: step 1/3.</text>
</comment>
<dbReference type="NCBIfam" id="TIGR00657">
    <property type="entry name" value="asp_kinases"/>
    <property type="match status" value="1"/>
</dbReference>
<dbReference type="PROSITE" id="PS00324">
    <property type="entry name" value="ASPARTOKINASE"/>
    <property type="match status" value="1"/>
</dbReference>
<comment type="function">
    <text evidence="1">Catalyzes the phosphorylation of the beta-carboxyl group of aspartic acid with ATP to yield 4-phospho-L-aspartate, which is involved in the branched biosynthetic pathway leading to the biosynthesis of amino acids lysine, threonine, isoleucine and methionine.</text>
</comment>
<evidence type="ECO:0000256" key="17">
    <source>
        <dbReference type="RuleBase" id="RU003448"/>
    </source>
</evidence>
<evidence type="ECO:0000256" key="14">
    <source>
        <dbReference type="ARBA" id="ARBA00023154"/>
    </source>
</evidence>
<dbReference type="InterPro" id="IPR002912">
    <property type="entry name" value="ACT_dom"/>
</dbReference>
<dbReference type="GO" id="GO:0009089">
    <property type="term" value="P:lysine biosynthetic process via diaminopimelate"/>
    <property type="evidence" value="ECO:0007669"/>
    <property type="project" value="UniProtKB-UniPathway"/>
</dbReference>
<feature type="binding site" evidence="16">
    <location>
        <position position="47"/>
    </location>
    <ligand>
        <name>substrate</name>
    </ligand>
</feature>
<evidence type="ECO:0000256" key="11">
    <source>
        <dbReference type="ARBA" id="ARBA00022777"/>
    </source>
</evidence>
<keyword evidence="8 18" id="KW-0028">Amino-acid biosynthesis</keyword>
<evidence type="ECO:0000256" key="12">
    <source>
        <dbReference type="ARBA" id="ARBA00022840"/>
    </source>
</evidence>
<evidence type="ECO:0000256" key="8">
    <source>
        <dbReference type="ARBA" id="ARBA00022605"/>
    </source>
</evidence>
<dbReference type="Gene3D" id="3.40.1160.10">
    <property type="entry name" value="Acetylglutamate kinase-like"/>
    <property type="match status" value="1"/>
</dbReference>
<dbReference type="CDD" id="cd04923">
    <property type="entry name" value="ACT_AK-LysC-DapG-like_2"/>
    <property type="match status" value="1"/>
</dbReference>
<dbReference type="PROSITE" id="PS51671">
    <property type="entry name" value="ACT"/>
    <property type="match status" value="1"/>
</dbReference>
<evidence type="ECO:0000256" key="5">
    <source>
        <dbReference type="ARBA" id="ARBA00010122"/>
    </source>
</evidence>
<dbReference type="FunFam" id="3.30.2130.10:FF:000002">
    <property type="entry name" value="Aspartokinase"/>
    <property type="match status" value="1"/>
</dbReference>
<evidence type="ECO:0000256" key="18">
    <source>
        <dbReference type="RuleBase" id="RU004249"/>
    </source>
</evidence>
<evidence type="ECO:0000256" key="15">
    <source>
        <dbReference type="ARBA" id="ARBA00047872"/>
    </source>
</evidence>
<keyword evidence="14" id="KW-0457">Lysine biosynthesis</keyword>
<keyword evidence="9 17" id="KW-0808">Transferase</keyword>
<sequence length="426" mass="44623">MSLIVQKYGGSSVQSAERIKRVAERIVAARKAGNDVVVVVSAMGDTTDELLTLAQAVAPVPPARELDMLLTSGERISNALVAMAISALGAQARSFTGSQAGVITTSAHGKARIIDVTPGRIQAALDDGAIALVAGFQGVSQDTKDITTLGRGGSDTTAVALAAALDADVCEIYTDVDGVFTADPRIVPDAQQLNTISYEEMLEMAASGAKVLMLRCVEYARRYEVPVHVRSSYSDQAGTLVTGTIADQSAKEIAVEQALITGVAHDRSEAKVTVTNVPDHPGVAAKVFRTIADAEIDIDMIVQNISAGMDGRTDITFTLPKADGPRAVSALEARKSEIEFDQVIYNDHVGKVSLIGAGMRSHPGVTATFCEALATADVNIDIISTSEIRISVLVRDTELDNAVRALHTAFDLGGDTEAVVYAGSGI</sequence>
<dbReference type="PANTHER" id="PTHR21499">
    <property type="entry name" value="ASPARTATE KINASE"/>
    <property type="match status" value="1"/>
</dbReference>
<evidence type="ECO:0000256" key="6">
    <source>
        <dbReference type="ARBA" id="ARBA00013059"/>
    </source>
</evidence>
<feature type="binding site" evidence="16">
    <location>
        <begin position="210"/>
        <end position="211"/>
    </location>
    <ligand>
        <name>ATP</name>
        <dbReference type="ChEBI" id="CHEBI:30616"/>
    </ligand>
</feature>
<evidence type="ECO:0000256" key="4">
    <source>
        <dbReference type="ARBA" id="ARBA00005139"/>
    </source>
</evidence>
<evidence type="ECO:0000313" key="20">
    <source>
        <dbReference type="EMBL" id="NNG34837.1"/>
    </source>
</evidence>
<dbReference type="PIRSF" id="PIRSF000726">
    <property type="entry name" value="Asp_kin"/>
    <property type="match status" value="1"/>
</dbReference>